<evidence type="ECO:0000256" key="1">
    <source>
        <dbReference type="SAM" id="MobiDB-lite"/>
    </source>
</evidence>
<evidence type="ECO:0000313" key="3">
    <source>
        <dbReference type="Proteomes" id="UP000765509"/>
    </source>
</evidence>
<feature type="region of interest" description="Disordered" evidence="1">
    <location>
        <begin position="1"/>
        <end position="68"/>
    </location>
</feature>
<organism evidence="2 3">
    <name type="scientific">Austropuccinia psidii MF-1</name>
    <dbReference type="NCBI Taxonomy" id="1389203"/>
    <lineage>
        <taxon>Eukaryota</taxon>
        <taxon>Fungi</taxon>
        <taxon>Dikarya</taxon>
        <taxon>Basidiomycota</taxon>
        <taxon>Pucciniomycotina</taxon>
        <taxon>Pucciniomycetes</taxon>
        <taxon>Pucciniales</taxon>
        <taxon>Sphaerophragmiaceae</taxon>
        <taxon>Austropuccinia</taxon>
    </lineage>
</organism>
<dbReference type="EMBL" id="AVOT02074105">
    <property type="protein sequence ID" value="MBW0563354.1"/>
    <property type="molecule type" value="Genomic_DNA"/>
</dbReference>
<gene>
    <name evidence="2" type="ORF">O181_103069</name>
</gene>
<sequence>MSQKYTLQRPYGSHQRIETQQAVQAPGGKGIQVMGESTHYPSHRRTTKPDREFSDSFSLTRSKPPRLPSGFTPFRHQHISDQESSFFTIPGIFKQKTRIKREKNTSFNNRQKESDSMILNLLDLVKEVNKSQK</sequence>
<name>A0A9Q3JJR2_9BASI</name>
<comment type="caution">
    <text evidence="2">The sequence shown here is derived from an EMBL/GenBank/DDBJ whole genome shotgun (WGS) entry which is preliminary data.</text>
</comment>
<dbReference type="AlphaFoldDB" id="A0A9Q3JJR2"/>
<evidence type="ECO:0000313" key="2">
    <source>
        <dbReference type="EMBL" id="MBW0563354.1"/>
    </source>
</evidence>
<accession>A0A9Q3JJR2</accession>
<dbReference type="Proteomes" id="UP000765509">
    <property type="component" value="Unassembled WGS sequence"/>
</dbReference>
<proteinExistence type="predicted"/>
<reference evidence="2" key="1">
    <citation type="submission" date="2021-03" db="EMBL/GenBank/DDBJ databases">
        <title>Draft genome sequence of rust myrtle Austropuccinia psidii MF-1, a brazilian biotype.</title>
        <authorList>
            <person name="Quecine M.C."/>
            <person name="Pachon D.M.R."/>
            <person name="Bonatelli M.L."/>
            <person name="Correr F.H."/>
            <person name="Franceschini L.M."/>
            <person name="Leite T.F."/>
            <person name="Margarido G.R.A."/>
            <person name="Almeida C.A."/>
            <person name="Ferrarezi J.A."/>
            <person name="Labate C.A."/>
        </authorList>
    </citation>
    <scope>NUCLEOTIDE SEQUENCE</scope>
    <source>
        <strain evidence="2">MF-1</strain>
    </source>
</reference>
<protein>
    <submittedName>
        <fullName evidence="2">Uncharacterized protein</fullName>
    </submittedName>
</protein>
<keyword evidence="3" id="KW-1185">Reference proteome</keyword>